<dbReference type="PANTHER" id="PTHR23108:SF3">
    <property type="entry name" value="METHYLTRANSFERASE FAMILY PROTEIN"/>
    <property type="match status" value="1"/>
</dbReference>
<dbReference type="SUPFAM" id="SSF53335">
    <property type="entry name" value="S-adenosyl-L-methionine-dependent methyltransferases"/>
    <property type="match status" value="1"/>
</dbReference>
<dbReference type="InterPro" id="IPR038899">
    <property type="entry name" value="METTL22"/>
</dbReference>
<evidence type="ECO:0000313" key="1">
    <source>
        <dbReference type="EMBL" id="PWZ37480.1"/>
    </source>
</evidence>
<reference evidence="1" key="1">
    <citation type="journal article" date="2018" name="Nat. Genet.">
        <title>Extensive intraspecific gene order and gene structural variations between Mo17 and other maize genomes.</title>
        <authorList>
            <person name="Sun S."/>
            <person name="Zhou Y."/>
            <person name="Chen J."/>
            <person name="Shi J."/>
            <person name="Zhao H."/>
            <person name="Zhao H."/>
            <person name="Song W."/>
            <person name="Zhang M."/>
            <person name="Cui Y."/>
            <person name="Dong X."/>
            <person name="Liu H."/>
            <person name="Ma X."/>
            <person name="Jiao Y."/>
            <person name="Wang B."/>
            <person name="Wei X."/>
            <person name="Stein J.C."/>
            <person name="Glaubitz J.C."/>
            <person name="Lu F."/>
            <person name="Yu G."/>
            <person name="Liang C."/>
            <person name="Fengler K."/>
            <person name="Li B."/>
            <person name="Rafalski A."/>
            <person name="Schnable P.S."/>
            <person name="Ware D.H."/>
            <person name="Buckler E.S."/>
            <person name="Lai J."/>
        </authorList>
    </citation>
    <scope>NUCLEOTIDE SEQUENCE [LARGE SCALE GENOMIC DNA]</scope>
    <source>
        <tissue evidence="1">Seedling</tissue>
    </source>
</reference>
<dbReference type="GO" id="GO:0008276">
    <property type="term" value="F:protein methyltransferase activity"/>
    <property type="evidence" value="ECO:0007669"/>
    <property type="project" value="InterPro"/>
</dbReference>
<proteinExistence type="predicted"/>
<dbReference type="InterPro" id="IPR029063">
    <property type="entry name" value="SAM-dependent_MTases_sf"/>
</dbReference>
<dbReference type="InterPro" id="IPR019410">
    <property type="entry name" value="Methyltransf_16"/>
</dbReference>
<dbReference type="EMBL" id="NCVQ01000003">
    <property type="protein sequence ID" value="PWZ37480.1"/>
    <property type="molecule type" value="Genomic_DNA"/>
</dbReference>
<dbReference type="Pfam" id="PF10294">
    <property type="entry name" value="Methyltransf_16"/>
    <property type="match status" value="1"/>
</dbReference>
<organism evidence="1">
    <name type="scientific">Zea mays</name>
    <name type="common">Maize</name>
    <dbReference type="NCBI Taxonomy" id="4577"/>
    <lineage>
        <taxon>Eukaryota</taxon>
        <taxon>Viridiplantae</taxon>
        <taxon>Streptophyta</taxon>
        <taxon>Embryophyta</taxon>
        <taxon>Tracheophyta</taxon>
        <taxon>Spermatophyta</taxon>
        <taxon>Magnoliopsida</taxon>
        <taxon>Liliopsida</taxon>
        <taxon>Poales</taxon>
        <taxon>Poaceae</taxon>
        <taxon>PACMAD clade</taxon>
        <taxon>Panicoideae</taxon>
        <taxon>Andropogonodae</taxon>
        <taxon>Andropogoneae</taxon>
        <taxon>Tripsacinae</taxon>
        <taxon>Zea</taxon>
    </lineage>
</organism>
<gene>
    <name evidence="1" type="ORF">Zm00014a_028676</name>
</gene>
<protein>
    <submittedName>
        <fullName evidence="1">Uncharacterized protein</fullName>
    </submittedName>
</protein>
<sequence length="118" mass="12911">MADSGSPRKREENEEEDDIVCLDPSFFVDRRGSPDEQLPTQHPEIVKGCSVIELGSGIGITGILCSRFCKEVVLTDHNDEVLEASSIAVLTSEKLEWGNSDHLSGIIEKRPGGFDLDP</sequence>
<name>A0A3L6FW47_MAIZE</name>
<dbReference type="PANTHER" id="PTHR23108">
    <property type="entry name" value="METHYLTRANSFERASE-RELATED"/>
    <property type="match status" value="1"/>
</dbReference>
<dbReference type="Gene3D" id="3.40.50.150">
    <property type="entry name" value="Vaccinia Virus protein VP39"/>
    <property type="match status" value="1"/>
</dbReference>
<accession>A0A3L6FW47</accession>
<comment type="caution">
    <text evidence="1">The sequence shown here is derived from an EMBL/GenBank/DDBJ whole genome shotgun (WGS) entry which is preliminary data.</text>
</comment>
<dbReference type="AlphaFoldDB" id="A0A3L6FW47"/>
<dbReference type="Proteomes" id="UP000251960">
    <property type="component" value="Chromosome 2"/>
</dbReference>